<dbReference type="SMART" id="SM00448">
    <property type="entry name" value="REC"/>
    <property type="match status" value="1"/>
</dbReference>
<evidence type="ECO:0000259" key="3">
    <source>
        <dbReference type="PROSITE" id="PS50110"/>
    </source>
</evidence>
<dbReference type="PROSITE" id="PS50110">
    <property type="entry name" value="RESPONSE_REGULATORY"/>
    <property type="match status" value="1"/>
</dbReference>
<comment type="caution">
    <text evidence="4">The sequence shown here is derived from an EMBL/GenBank/DDBJ whole genome shotgun (WGS) entry which is preliminary data.</text>
</comment>
<sequence>MKKILVIDKDTAACENLAAQLTAHGFEVQCAHSSVEGRKLAMTQQPDAIITEAMLETDTAGFELIYQIRDERAESRYAAIRSTPILLLTGIEQVTHFRFSLNEKQTYLPPISGMLSKPVQIDNLVEKLQQMLLTSSASA</sequence>
<dbReference type="PANTHER" id="PTHR44591:SF3">
    <property type="entry name" value="RESPONSE REGULATORY DOMAIN-CONTAINING PROTEIN"/>
    <property type="match status" value="1"/>
</dbReference>
<evidence type="ECO:0000256" key="2">
    <source>
        <dbReference type="PROSITE-ProRule" id="PRU00169"/>
    </source>
</evidence>
<protein>
    <submittedName>
        <fullName evidence="4">Response regulator</fullName>
    </submittedName>
</protein>
<feature type="domain" description="Response regulatory" evidence="3">
    <location>
        <begin position="3"/>
        <end position="132"/>
    </location>
</feature>
<dbReference type="InterPro" id="IPR001789">
    <property type="entry name" value="Sig_transdc_resp-reg_receiver"/>
</dbReference>
<dbReference type="InterPro" id="IPR050595">
    <property type="entry name" value="Bact_response_regulator"/>
</dbReference>
<dbReference type="PANTHER" id="PTHR44591">
    <property type="entry name" value="STRESS RESPONSE REGULATOR PROTEIN 1"/>
    <property type="match status" value="1"/>
</dbReference>
<dbReference type="Pfam" id="PF00072">
    <property type="entry name" value="Response_reg"/>
    <property type="match status" value="1"/>
</dbReference>
<reference evidence="4 5" key="1">
    <citation type="submission" date="2019-11" db="EMBL/GenBank/DDBJ databases">
        <title>Novel Deefgea species.</title>
        <authorList>
            <person name="Han J.-H."/>
        </authorList>
    </citation>
    <scope>NUCLEOTIDE SEQUENCE [LARGE SCALE GENOMIC DNA]</scope>
    <source>
        <strain evidence="4 5">LMG 24817</strain>
    </source>
</reference>
<dbReference type="EMBL" id="WOFE01000001">
    <property type="protein sequence ID" value="MBM5570971.1"/>
    <property type="molecule type" value="Genomic_DNA"/>
</dbReference>
<organism evidence="4 5">
    <name type="scientific">Deefgea chitinilytica</name>
    <dbReference type="NCBI Taxonomy" id="570276"/>
    <lineage>
        <taxon>Bacteria</taxon>
        <taxon>Pseudomonadati</taxon>
        <taxon>Pseudomonadota</taxon>
        <taxon>Betaproteobacteria</taxon>
        <taxon>Neisseriales</taxon>
        <taxon>Chitinibacteraceae</taxon>
        <taxon>Deefgea</taxon>
    </lineage>
</organism>
<evidence type="ECO:0000256" key="1">
    <source>
        <dbReference type="ARBA" id="ARBA00022553"/>
    </source>
</evidence>
<accession>A0ABS2C9Y6</accession>
<keyword evidence="5" id="KW-1185">Reference proteome</keyword>
<name>A0ABS2C9Y6_9NEIS</name>
<dbReference type="Proteomes" id="UP001195660">
    <property type="component" value="Unassembled WGS sequence"/>
</dbReference>
<dbReference type="InterPro" id="IPR011006">
    <property type="entry name" value="CheY-like_superfamily"/>
</dbReference>
<proteinExistence type="predicted"/>
<evidence type="ECO:0000313" key="5">
    <source>
        <dbReference type="Proteomes" id="UP001195660"/>
    </source>
</evidence>
<comment type="caution">
    <text evidence="2">Lacks conserved residue(s) required for the propagation of feature annotation.</text>
</comment>
<dbReference type="SUPFAM" id="SSF52172">
    <property type="entry name" value="CheY-like"/>
    <property type="match status" value="1"/>
</dbReference>
<gene>
    <name evidence="4" type="ORF">GM173_05175</name>
</gene>
<evidence type="ECO:0000313" key="4">
    <source>
        <dbReference type="EMBL" id="MBM5570971.1"/>
    </source>
</evidence>
<keyword evidence="1" id="KW-0597">Phosphoprotein</keyword>
<dbReference type="RefSeq" id="WP_203570235.1">
    <property type="nucleotide sequence ID" value="NZ_WOFE01000001.1"/>
</dbReference>
<dbReference type="Gene3D" id="3.40.50.2300">
    <property type="match status" value="1"/>
</dbReference>